<evidence type="ECO:0000313" key="2">
    <source>
        <dbReference type="EMBL" id="CZR66371.1"/>
    </source>
</evidence>
<evidence type="ECO:0000313" key="3">
    <source>
        <dbReference type="Proteomes" id="UP000184330"/>
    </source>
</evidence>
<accession>A0A1L7XMT4</accession>
<keyword evidence="1" id="KW-0812">Transmembrane</keyword>
<reference evidence="2 3" key="1">
    <citation type="submission" date="2016-03" db="EMBL/GenBank/DDBJ databases">
        <authorList>
            <person name="Ploux O."/>
        </authorList>
    </citation>
    <scope>NUCLEOTIDE SEQUENCE [LARGE SCALE GENOMIC DNA]</scope>
    <source>
        <strain evidence="2 3">UAMH 11012</strain>
    </source>
</reference>
<keyword evidence="1" id="KW-0472">Membrane</keyword>
<dbReference type="Proteomes" id="UP000184330">
    <property type="component" value="Unassembled WGS sequence"/>
</dbReference>
<proteinExistence type="predicted"/>
<dbReference type="EMBL" id="FJOG01000036">
    <property type="protein sequence ID" value="CZR66371.1"/>
    <property type="molecule type" value="Genomic_DNA"/>
</dbReference>
<dbReference type="AlphaFoldDB" id="A0A1L7XMT4"/>
<organism evidence="2 3">
    <name type="scientific">Phialocephala subalpina</name>
    <dbReference type="NCBI Taxonomy" id="576137"/>
    <lineage>
        <taxon>Eukaryota</taxon>
        <taxon>Fungi</taxon>
        <taxon>Dikarya</taxon>
        <taxon>Ascomycota</taxon>
        <taxon>Pezizomycotina</taxon>
        <taxon>Leotiomycetes</taxon>
        <taxon>Helotiales</taxon>
        <taxon>Mollisiaceae</taxon>
        <taxon>Phialocephala</taxon>
        <taxon>Phialocephala fortinii species complex</taxon>
    </lineage>
</organism>
<name>A0A1L7XMT4_9HELO</name>
<gene>
    <name evidence="2" type="ORF">PAC_16272</name>
</gene>
<keyword evidence="1" id="KW-1133">Transmembrane helix</keyword>
<keyword evidence="3" id="KW-1185">Reference proteome</keyword>
<protein>
    <submittedName>
        <fullName evidence="2">Uncharacterized protein</fullName>
    </submittedName>
</protein>
<dbReference type="OrthoDB" id="10386493at2759"/>
<evidence type="ECO:0000256" key="1">
    <source>
        <dbReference type="SAM" id="Phobius"/>
    </source>
</evidence>
<feature type="transmembrane region" description="Helical" evidence="1">
    <location>
        <begin position="53"/>
        <end position="74"/>
    </location>
</feature>
<sequence>MSVMYLDELSLFSVAAPRSPPTELSNLPPIELRNIHERSTIPAPVGILPLDHFIYILIGVLVFLCCSIALWTIFKAVKSPKRYYEAMRPEASAHVAAPYRSRNSPPPWRVNAKVKEEVRKLKDEPKYQGDGFLEPSLAAKPNLPIPVVMEIVDPEQPGTGMDSRDIEAWGNLVKERESLKMTIANLERLARARQQAGQQGSINPRLLAGRQRHAEVQNSINATYEKFRERRAEWSAEEWQVIELIMQHSP</sequence>